<accession>A0A955RWK6</accession>
<reference evidence="7" key="1">
    <citation type="submission" date="2020-04" db="EMBL/GenBank/DDBJ databases">
        <authorList>
            <person name="Zhang T."/>
        </authorList>
    </citation>
    <scope>NUCLEOTIDE SEQUENCE</scope>
    <source>
        <strain evidence="7">HKST-UBA02</strain>
    </source>
</reference>
<dbReference type="GO" id="GO:0046872">
    <property type="term" value="F:metal ion binding"/>
    <property type="evidence" value="ECO:0007669"/>
    <property type="project" value="UniProtKB-KW"/>
</dbReference>
<dbReference type="PANTHER" id="PTHR43758">
    <property type="entry name" value="7,8-DIHYDRO-8-OXOGUANINE TRIPHOSPHATASE"/>
    <property type="match status" value="1"/>
</dbReference>
<dbReference type="EMBL" id="JAGQKY010000019">
    <property type="protein sequence ID" value="MCA9397331.1"/>
    <property type="molecule type" value="Genomic_DNA"/>
</dbReference>
<evidence type="ECO:0000259" key="6">
    <source>
        <dbReference type="PROSITE" id="PS51462"/>
    </source>
</evidence>
<dbReference type="AlphaFoldDB" id="A0A955RWK6"/>
<feature type="domain" description="Nudix hydrolase" evidence="6">
    <location>
        <begin position="1"/>
        <end position="124"/>
    </location>
</feature>
<dbReference type="InterPro" id="IPR020084">
    <property type="entry name" value="NUDIX_hydrolase_CS"/>
</dbReference>
<dbReference type="SUPFAM" id="SSF55811">
    <property type="entry name" value="Nudix"/>
    <property type="match status" value="1"/>
</dbReference>
<evidence type="ECO:0000313" key="7">
    <source>
        <dbReference type="EMBL" id="MCA9397331.1"/>
    </source>
</evidence>
<dbReference type="PANTHER" id="PTHR43758:SF2">
    <property type="entry name" value="OXIDIZED PURINE NUCLEOSIDE TRIPHOSPHATE HYDROLASE"/>
    <property type="match status" value="1"/>
</dbReference>
<evidence type="ECO:0000313" key="8">
    <source>
        <dbReference type="Proteomes" id="UP000699691"/>
    </source>
</evidence>
<gene>
    <name evidence="7" type="ORF">KC573_00750</name>
</gene>
<proteinExistence type="inferred from homology"/>
<evidence type="ECO:0000256" key="4">
    <source>
        <dbReference type="ARBA" id="ARBA00022801"/>
    </source>
</evidence>
<keyword evidence="5" id="KW-0460">Magnesium</keyword>
<comment type="similarity">
    <text evidence="2">Belongs to the Nudix hydrolase family.</text>
</comment>
<name>A0A955RWK6_UNCKA</name>
<keyword evidence="3" id="KW-0479">Metal-binding</keyword>
<dbReference type="GO" id="GO:0016818">
    <property type="term" value="F:hydrolase activity, acting on acid anhydrides, in phosphorus-containing anhydrides"/>
    <property type="evidence" value="ECO:0007669"/>
    <property type="project" value="TreeGrafter"/>
</dbReference>
<organism evidence="7 8">
    <name type="scientific">candidate division WWE3 bacterium</name>
    <dbReference type="NCBI Taxonomy" id="2053526"/>
    <lineage>
        <taxon>Bacteria</taxon>
        <taxon>Katanobacteria</taxon>
    </lineage>
</organism>
<dbReference type="GO" id="GO:0005737">
    <property type="term" value="C:cytoplasm"/>
    <property type="evidence" value="ECO:0007669"/>
    <property type="project" value="TreeGrafter"/>
</dbReference>
<dbReference type="PROSITE" id="PS00893">
    <property type="entry name" value="NUDIX_BOX"/>
    <property type="match status" value="1"/>
</dbReference>
<protein>
    <submittedName>
        <fullName evidence="7">NUDIX domain-containing protein</fullName>
    </submittedName>
</protein>
<keyword evidence="4" id="KW-0378">Hydrolase</keyword>
<evidence type="ECO:0000256" key="5">
    <source>
        <dbReference type="ARBA" id="ARBA00022842"/>
    </source>
</evidence>
<sequence length="155" mass="17630">MFVKKGDTYLLLKRSPQKAIAPNYFHPAGGKVDTDEDPLQAAKRELLEEAGITVKNIKLAAVITELEPHVLGQNWLIFHFIGEYNSGHVQSTQEGEFVWLTEEDIISNKERLFPSVRISINDILDSNTGTIFATFKYRNQNDEELETKEYEACVV</sequence>
<evidence type="ECO:0000256" key="3">
    <source>
        <dbReference type="ARBA" id="ARBA00022723"/>
    </source>
</evidence>
<dbReference type="Gene3D" id="3.90.79.10">
    <property type="entry name" value="Nucleoside Triphosphate Pyrophosphohydrolase"/>
    <property type="match status" value="1"/>
</dbReference>
<dbReference type="PROSITE" id="PS51462">
    <property type="entry name" value="NUDIX"/>
    <property type="match status" value="1"/>
</dbReference>
<dbReference type="InterPro" id="IPR015797">
    <property type="entry name" value="NUDIX_hydrolase-like_dom_sf"/>
</dbReference>
<evidence type="ECO:0000256" key="1">
    <source>
        <dbReference type="ARBA" id="ARBA00001946"/>
    </source>
</evidence>
<dbReference type="Pfam" id="PF00293">
    <property type="entry name" value="NUDIX"/>
    <property type="match status" value="1"/>
</dbReference>
<comment type="caution">
    <text evidence="7">The sequence shown here is derived from an EMBL/GenBank/DDBJ whole genome shotgun (WGS) entry which is preliminary data.</text>
</comment>
<reference evidence="7" key="2">
    <citation type="journal article" date="2021" name="Microbiome">
        <title>Successional dynamics and alternative stable states in a saline activated sludge microbial community over 9 years.</title>
        <authorList>
            <person name="Wang Y."/>
            <person name="Ye J."/>
            <person name="Ju F."/>
            <person name="Liu L."/>
            <person name="Boyd J.A."/>
            <person name="Deng Y."/>
            <person name="Parks D.H."/>
            <person name="Jiang X."/>
            <person name="Yin X."/>
            <person name="Woodcroft B.J."/>
            <person name="Tyson G.W."/>
            <person name="Hugenholtz P."/>
            <person name="Polz M.F."/>
            <person name="Zhang T."/>
        </authorList>
    </citation>
    <scope>NUCLEOTIDE SEQUENCE</scope>
    <source>
        <strain evidence="7">HKST-UBA02</strain>
    </source>
</reference>
<dbReference type="InterPro" id="IPR000086">
    <property type="entry name" value="NUDIX_hydrolase_dom"/>
</dbReference>
<comment type="cofactor">
    <cofactor evidence="1">
        <name>Mg(2+)</name>
        <dbReference type="ChEBI" id="CHEBI:18420"/>
    </cofactor>
</comment>
<dbReference type="Proteomes" id="UP000699691">
    <property type="component" value="Unassembled WGS sequence"/>
</dbReference>
<evidence type="ECO:0000256" key="2">
    <source>
        <dbReference type="ARBA" id="ARBA00005582"/>
    </source>
</evidence>